<dbReference type="SUPFAM" id="SSF54928">
    <property type="entry name" value="RNA-binding domain, RBD"/>
    <property type="match status" value="1"/>
</dbReference>
<dbReference type="InterPro" id="IPR036282">
    <property type="entry name" value="Glutathione-S-Trfase_C_sf"/>
</dbReference>
<dbReference type="InterPro" id="IPR000504">
    <property type="entry name" value="RRM_dom"/>
</dbReference>
<keyword evidence="4" id="KW-1185">Reference proteome</keyword>
<dbReference type="Pfam" id="PF14570">
    <property type="entry name" value="zf-RING_4"/>
    <property type="match status" value="1"/>
</dbReference>
<dbReference type="SMART" id="SM00361">
    <property type="entry name" value="RRM_1"/>
    <property type="match status" value="1"/>
</dbReference>
<dbReference type="Gene3D" id="3.30.40.10">
    <property type="entry name" value="Zinc/RING finger domain, C3HC4 (zinc finger)"/>
    <property type="match status" value="1"/>
</dbReference>
<evidence type="ECO:0000313" key="3">
    <source>
        <dbReference type="EMBL" id="KAK6156399.1"/>
    </source>
</evidence>
<dbReference type="SUPFAM" id="SSF47616">
    <property type="entry name" value="GST C-terminal domain-like"/>
    <property type="match status" value="1"/>
</dbReference>
<dbReference type="Pfam" id="PF13410">
    <property type="entry name" value="GST_C_2"/>
    <property type="match status" value="1"/>
</dbReference>
<evidence type="ECO:0000313" key="4">
    <source>
        <dbReference type="Proteomes" id="UP001318860"/>
    </source>
</evidence>
<dbReference type="InterPro" id="IPR003954">
    <property type="entry name" value="RRM_euk-type"/>
</dbReference>
<sequence length="1051" mass="116209">MPYRLPELVFASLYFSLYIAAFILDKISICVWCWHHIIDMAEKDQSEGRCPACRTIYEKEKIVAMQANCERTMMKISSRKAKPPKAKPKANEVKKDLTNIRVIQRKMAYVIGLPLNLADEDVLLRKEYFGQYGKVTKVSLSRTAGGTIQQFINDTCSVYITYSKEEEALRCIQSVHGYVLEGRFLRASFGTAKYCHAWLKNMPCNNPACLYLHSIGADEDSFGKDEVAAVHTRSRVQQIVGAANNVVKRSGDVLPPPVDDICNSTCTFTDKPTIRSGTSDATHGSANSTGDLTCPLSSKEKEGTIAVPHKITTFVDIVGRSNCAALEKDGNVPEDRRISNLCSELSSVTISGDMQAGEPYSFPSMFKMSCSNHIGNGLFENTPDEPSLLSDDQGSKGNCSSNRGFFVHPPYPAINSEDSGVSFLHKKTHSVNGFTLDHNPVHNHEDEAALPIRCVNSVLTDSCQEMKFQNSAKSDRIYRSSKSFSNEEIVEHLRRIDDGDLNNDKENSVLDAVESSIISNIMSIGLDSCEDSLTMPKGLSEFLDETDGLGGSSWSSGNSDQSGYSFVKQEGFANQMAESILPEYGNKEQYLCKPQYPVSRPQNLAPPGFSVPSRDPPPGFSTSGRMGCLSRASSGIGLANASSFPSTFLQPSSTRLNSSINDVDFFDPTLLNCSKGRQTNGFESPSFETRSTTNPRLSTFEDESRLWLLMQQSASSHQDSKYSQMFAAQTQSTQHEPSYTGHMGNGLSGLDNDIYGLSSRLVDKHQNYDSSFFTQMSQQTYTNGHISNINGYRHSLDEVQHKGEVGMRNERLGVEYFPGKKIHNYYAASGIVPAVSAMASGSVKEVLPPVLDSSSDPPSIFDGIPKLSDPAKIEFAEELFSFTGPFYKAVTASFRENTMDEAGAAFDEIESALSKFDDGPFFLGEFSLVDIAYAPFIERFQAFLSEVKNYDITTGRPKFAEWVEEMNKIEAYKQTQRDPEEYVESYRKRFLKFKYGDIVAEENPDDAAEGEEDKMGTGVTTPWFCIFHCQFGNPGNGTPSVLVALSCQSEK</sequence>
<comment type="caution">
    <text evidence="3">The sequence shown here is derived from an EMBL/GenBank/DDBJ whole genome shotgun (WGS) entry which is preliminary data.</text>
</comment>
<dbReference type="CDD" id="cd12438">
    <property type="entry name" value="RRM_CNOT4"/>
    <property type="match status" value="1"/>
</dbReference>
<feature type="domain" description="RRM" evidence="2">
    <location>
        <begin position="106"/>
        <end position="192"/>
    </location>
</feature>
<dbReference type="InterPro" id="IPR035979">
    <property type="entry name" value="RBD_domain_sf"/>
</dbReference>
<dbReference type="Pfam" id="PF00076">
    <property type="entry name" value="RRM_1"/>
    <property type="match status" value="1"/>
</dbReference>
<gene>
    <name evidence="3" type="ORF">DH2020_010647</name>
</gene>
<dbReference type="InterPro" id="IPR012677">
    <property type="entry name" value="Nucleotide-bd_a/b_plait_sf"/>
</dbReference>
<dbReference type="EMBL" id="JABTTQ020000005">
    <property type="protein sequence ID" value="KAK6156399.1"/>
    <property type="molecule type" value="Genomic_DNA"/>
</dbReference>
<organism evidence="3 4">
    <name type="scientific">Rehmannia glutinosa</name>
    <name type="common">Chinese foxglove</name>
    <dbReference type="NCBI Taxonomy" id="99300"/>
    <lineage>
        <taxon>Eukaryota</taxon>
        <taxon>Viridiplantae</taxon>
        <taxon>Streptophyta</taxon>
        <taxon>Embryophyta</taxon>
        <taxon>Tracheophyta</taxon>
        <taxon>Spermatophyta</taxon>
        <taxon>Magnoliopsida</taxon>
        <taxon>eudicotyledons</taxon>
        <taxon>Gunneridae</taxon>
        <taxon>Pentapetalae</taxon>
        <taxon>asterids</taxon>
        <taxon>lamiids</taxon>
        <taxon>Lamiales</taxon>
        <taxon>Orobanchaceae</taxon>
        <taxon>Rehmannieae</taxon>
        <taxon>Rehmannia</taxon>
    </lineage>
</organism>
<dbReference type="InterPro" id="IPR039780">
    <property type="entry name" value="Mot2"/>
</dbReference>
<reference evidence="3 4" key="1">
    <citation type="journal article" date="2021" name="Comput. Struct. Biotechnol. J.">
        <title>De novo genome assembly of the potent medicinal plant Rehmannia glutinosa using nanopore technology.</title>
        <authorList>
            <person name="Ma L."/>
            <person name="Dong C."/>
            <person name="Song C."/>
            <person name="Wang X."/>
            <person name="Zheng X."/>
            <person name="Niu Y."/>
            <person name="Chen S."/>
            <person name="Feng W."/>
        </authorList>
    </citation>
    <scope>NUCLEOTIDE SEQUENCE [LARGE SCALE GENOMIC DNA]</scope>
    <source>
        <strain evidence="3">DH-2019</strain>
    </source>
</reference>
<keyword evidence="1" id="KW-0694">RNA-binding</keyword>
<dbReference type="InterPro" id="IPR034261">
    <property type="entry name" value="CNOT4_RRM"/>
</dbReference>
<dbReference type="CDD" id="cd03203">
    <property type="entry name" value="GST_C_Lambda"/>
    <property type="match status" value="1"/>
</dbReference>
<name>A0ABR0XB62_REHGL</name>
<accession>A0ABR0XB62</accession>
<dbReference type="Gene3D" id="3.30.70.330">
    <property type="match status" value="1"/>
</dbReference>
<evidence type="ECO:0000256" key="1">
    <source>
        <dbReference type="PROSITE-ProRule" id="PRU00176"/>
    </source>
</evidence>
<dbReference type="InterPro" id="IPR013083">
    <property type="entry name" value="Znf_RING/FYVE/PHD"/>
</dbReference>
<evidence type="ECO:0000259" key="2">
    <source>
        <dbReference type="PROSITE" id="PS50102"/>
    </source>
</evidence>
<dbReference type="PANTHER" id="PTHR12603:SF10">
    <property type="entry name" value="TRANSCRIPTION FACTOR C2H2 FAMILY"/>
    <property type="match status" value="1"/>
</dbReference>
<dbReference type="Gene3D" id="1.20.1050.10">
    <property type="match status" value="1"/>
</dbReference>
<dbReference type="Proteomes" id="UP001318860">
    <property type="component" value="Unassembled WGS sequence"/>
</dbReference>
<protein>
    <recommendedName>
        <fullName evidence="2">RRM domain-containing protein</fullName>
    </recommendedName>
</protein>
<dbReference type="PROSITE" id="PS50102">
    <property type="entry name" value="RRM"/>
    <property type="match status" value="1"/>
</dbReference>
<dbReference type="PANTHER" id="PTHR12603">
    <property type="entry name" value="CCR4-NOT TRANSCRIPTION COMPLEX RELATED"/>
    <property type="match status" value="1"/>
</dbReference>
<proteinExistence type="predicted"/>